<dbReference type="AlphaFoldDB" id="A0A101R5W1"/>
<dbReference type="SMART" id="SM01012">
    <property type="entry name" value="ANTAR"/>
    <property type="match status" value="1"/>
</dbReference>
<protein>
    <recommendedName>
        <fullName evidence="2">ANTAR domain-containing protein</fullName>
    </recommendedName>
</protein>
<dbReference type="STRING" id="68231.AQJ30_00715"/>
<gene>
    <name evidence="3" type="ORF">AQJ30_00715</name>
</gene>
<proteinExistence type="predicted"/>
<organism evidence="3 4">
    <name type="scientific">Streptomyces longwoodensis</name>
    <dbReference type="NCBI Taxonomy" id="68231"/>
    <lineage>
        <taxon>Bacteria</taxon>
        <taxon>Bacillati</taxon>
        <taxon>Actinomycetota</taxon>
        <taxon>Actinomycetes</taxon>
        <taxon>Kitasatosporales</taxon>
        <taxon>Streptomycetaceae</taxon>
        <taxon>Streptomyces</taxon>
    </lineage>
</organism>
<dbReference type="InterPro" id="IPR036388">
    <property type="entry name" value="WH-like_DNA-bd_sf"/>
</dbReference>
<evidence type="ECO:0000259" key="2">
    <source>
        <dbReference type="PROSITE" id="PS50921"/>
    </source>
</evidence>
<dbReference type="EMBL" id="LMWS01000001">
    <property type="protein sequence ID" value="KUN42111.1"/>
    <property type="molecule type" value="Genomic_DNA"/>
</dbReference>
<feature type="coiled-coil region" evidence="1">
    <location>
        <begin position="4"/>
        <end position="31"/>
    </location>
</feature>
<dbReference type="InterPro" id="IPR005561">
    <property type="entry name" value="ANTAR"/>
</dbReference>
<evidence type="ECO:0000313" key="3">
    <source>
        <dbReference type="EMBL" id="KUN42111.1"/>
    </source>
</evidence>
<dbReference type="Gene3D" id="1.10.10.10">
    <property type="entry name" value="Winged helix-like DNA-binding domain superfamily/Winged helix DNA-binding domain"/>
    <property type="match status" value="1"/>
</dbReference>
<evidence type="ECO:0000313" key="4">
    <source>
        <dbReference type="Proteomes" id="UP000053271"/>
    </source>
</evidence>
<feature type="domain" description="ANTAR" evidence="2">
    <location>
        <begin position="11"/>
        <end position="72"/>
    </location>
</feature>
<name>A0A101R5W1_9ACTN</name>
<evidence type="ECO:0000256" key="1">
    <source>
        <dbReference type="SAM" id="Coils"/>
    </source>
</evidence>
<sequence length="122" mass="13509">MTEQHDLVGRIAALQEEVDQLRRAVASHAVVDQAIGVVIAVSGLRPEQGWEVLREVSQRTNTKLRVVAAQVVRWADCGALPEPTRTTLSTVLAAHHPPLGRALVRRPYRPWGVAERERSPRA</sequence>
<dbReference type="Pfam" id="PF03861">
    <property type="entry name" value="ANTAR"/>
    <property type="match status" value="1"/>
</dbReference>
<keyword evidence="1" id="KW-0175">Coiled coil</keyword>
<keyword evidence="4" id="KW-1185">Reference proteome</keyword>
<dbReference type="Proteomes" id="UP000053271">
    <property type="component" value="Unassembled WGS sequence"/>
</dbReference>
<dbReference type="InterPro" id="IPR011006">
    <property type="entry name" value="CheY-like_superfamily"/>
</dbReference>
<accession>A0A101R5W1</accession>
<dbReference type="GO" id="GO:0003723">
    <property type="term" value="F:RNA binding"/>
    <property type="evidence" value="ECO:0007669"/>
    <property type="project" value="InterPro"/>
</dbReference>
<reference evidence="3 4" key="1">
    <citation type="submission" date="2015-10" db="EMBL/GenBank/DDBJ databases">
        <title>Draft genome sequence of Streptomyces longwoodensis DSM 41677, type strain for the species Streptomyces longwoodensis.</title>
        <authorList>
            <person name="Ruckert C."/>
            <person name="Winkler A."/>
            <person name="Kalinowski J."/>
            <person name="Kampfer P."/>
            <person name="Glaeser S."/>
        </authorList>
    </citation>
    <scope>NUCLEOTIDE SEQUENCE [LARGE SCALE GENOMIC DNA]</scope>
    <source>
        <strain evidence="3 4">DSM 41677</strain>
    </source>
</reference>
<dbReference type="PROSITE" id="PS50921">
    <property type="entry name" value="ANTAR"/>
    <property type="match status" value="1"/>
</dbReference>
<comment type="caution">
    <text evidence="3">The sequence shown here is derived from an EMBL/GenBank/DDBJ whole genome shotgun (WGS) entry which is preliminary data.</text>
</comment>
<dbReference type="SUPFAM" id="SSF52172">
    <property type="entry name" value="CheY-like"/>
    <property type="match status" value="1"/>
</dbReference>